<dbReference type="EMBL" id="FNBL01000001">
    <property type="protein sequence ID" value="SDE88749.1"/>
    <property type="molecule type" value="Genomic_DNA"/>
</dbReference>
<dbReference type="PANTHER" id="PTHR38011">
    <property type="entry name" value="DIHYDROFOLATE REDUCTASE FAMILY PROTEIN (AFU_ORTHOLOGUE AFUA_8G06820)"/>
    <property type="match status" value="1"/>
</dbReference>
<comment type="similarity">
    <text evidence="4 13">In the N-terminal section; belongs to the cytidine and deoxycytidylate deaminase family.</text>
</comment>
<evidence type="ECO:0000256" key="16">
    <source>
        <dbReference type="PIRSR" id="PIRSR006769-3"/>
    </source>
</evidence>
<keyword evidence="8 13" id="KW-0378">Hydrolase</keyword>
<evidence type="ECO:0000256" key="5">
    <source>
        <dbReference type="ARBA" id="ARBA00007417"/>
    </source>
</evidence>
<dbReference type="AlphaFoldDB" id="A0A1G7GL71"/>
<feature type="binding site" evidence="15">
    <location>
        <position position="294"/>
    </location>
    <ligand>
        <name>substrate</name>
    </ligand>
</feature>
<comment type="catalytic activity">
    <reaction evidence="13">
        <text>2,5-diamino-6-hydroxy-4-(5-phosphoribosylamino)-pyrimidine + H2O + H(+) = 5-amino-6-(5-phospho-D-ribosylamino)uracil + NH4(+)</text>
        <dbReference type="Rhea" id="RHEA:21868"/>
        <dbReference type="ChEBI" id="CHEBI:15377"/>
        <dbReference type="ChEBI" id="CHEBI:15378"/>
        <dbReference type="ChEBI" id="CHEBI:28938"/>
        <dbReference type="ChEBI" id="CHEBI:58453"/>
        <dbReference type="ChEBI" id="CHEBI:58614"/>
        <dbReference type="EC" id="3.5.4.26"/>
    </reaction>
</comment>
<comment type="function">
    <text evidence="1 13">Converts 2,5-diamino-6-(ribosylamino)-4(3h)-pyrimidinone 5'-phosphate into 5-amino-6-(ribosylamino)-2,4(1h,3h)-pyrimidinedione 5'-phosphate.</text>
</comment>
<evidence type="ECO:0000256" key="1">
    <source>
        <dbReference type="ARBA" id="ARBA00002151"/>
    </source>
</evidence>
<dbReference type="GO" id="GO:0050661">
    <property type="term" value="F:NADP binding"/>
    <property type="evidence" value="ECO:0007669"/>
    <property type="project" value="InterPro"/>
</dbReference>
<dbReference type="InterPro" id="IPR024072">
    <property type="entry name" value="DHFR-like_dom_sf"/>
</dbReference>
<evidence type="ECO:0000256" key="13">
    <source>
        <dbReference type="PIRNR" id="PIRNR006769"/>
    </source>
</evidence>
<dbReference type="CDD" id="cd01284">
    <property type="entry name" value="Riboflavin_deaminase-reductase"/>
    <property type="match status" value="1"/>
</dbReference>
<gene>
    <name evidence="18" type="ORF">SAMN04488117_101611</name>
</gene>
<dbReference type="GO" id="GO:0008703">
    <property type="term" value="F:5-amino-6-(5-phosphoribosylamino)uracil reductase activity"/>
    <property type="evidence" value="ECO:0007669"/>
    <property type="project" value="UniProtKB-EC"/>
</dbReference>
<evidence type="ECO:0000256" key="10">
    <source>
        <dbReference type="ARBA" id="ARBA00022857"/>
    </source>
</evidence>
<dbReference type="SUPFAM" id="SSF53927">
    <property type="entry name" value="Cytidine deaminase-like"/>
    <property type="match status" value="1"/>
</dbReference>
<protein>
    <recommendedName>
        <fullName evidence="13">Riboflavin biosynthesis protein RibD</fullName>
    </recommendedName>
    <domain>
        <recommendedName>
            <fullName evidence="13">Diaminohydroxyphosphoribosylaminopyrimidine deaminase</fullName>
            <shortName evidence="13">DRAP deaminase</shortName>
            <ecNumber evidence="13">3.5.4.26</ecNumber>
        </recommendedName>
        <alternativeName>
            <fullName evidence="13">Riboflavin-specific deaminase</fullName>
        </alternativeName>
    </domain>
    <domain>
        <recommendedName>
            <fullName evidence="13">5-amino-6-(5-phosphoribosylamino)uracil reductase</fullName>
            <ecNumber evidence="13">1.1.1.193</ecNumber>
        </recommendedName>
        <alternativeName>
            <fullName evidence="13">HTP reductase</fullName>
        </alternativeName>
    </domain>
</protein>
<evidence type="ECO:0000256" key="4">
    <source>
        <dbReference type="ARBA" id="ARBA00005259"/>
    </source>
</evidence>
<evidence type="ECO:0000256" key="14">
    <source>
        <dbReference type="PIRSR" id="PIRSR006769-1"/>
    </source>
</evidence>
<dbReference type="SUPFAM" id="SSF53597">
    <property type="entry name" value="Dihydrofolate reductase-like"/>
    <property type="match status" value="1"/>
</dbReference>
<evidence type="ECO:0000256" key="2">
    <source>
        <dbReference type="ARBA" id="ARBA00004882"/>
    </source>
</evidence>
<dbReference type="Proteomes" id="UP000182284">
    <property type="component" value="Unassembled WGS sequence"/>
</dbReference>
<feature type="domain" description="CMP/dCMP-type deaminase" evidence="17">
    <location>
        <begin position="1"/>
        <end position="122"/>
    </location>
</feature>
<evidence type="ECO:0000313" key="18">
    <source>
        <dbReference type="EMBL" id="SDE88749.1"/>
    </source>
</evidence>
<evidence type="ECO:0000259" key="17">
    <source>
        <dbReference type="PROSITE" id="PS51747"/>
    </source>
</evidence>
<feature type="binding site" evidence="15">
    <location>
        <position position="170"/>
    </location>
    <ligand>
        <name>NADP(+)</name>
        <dbReference type="ChEBI" id="CHEBI:58349"/>
    </ligand>
</feature>
<dbReference type="NCBIfam" id="TIGR00227">
    <property type="entry name" value="ribD_Cterm"/>
    <property type="match status" value="1"/>
</dbReference>
<evidence type="ECO:0000256" key="7">
    <source>
        <dbReference type="ARBA" id="ARBA00022723"/>
    </source>
</evidence>
<dbReference type="EC" id="3.5.4.26" evidence="13"/>
<evidence type="ECO:0000256" key="12">
    <source>
        <dbReference type="ARBA" id="ARBA00023268"/>
    </source>
</evidence>
<dbReference type="InterPro" id="IPR050765">
    <property type="entry name" value="Riboflavin_Biosynth_HTPR"/>
</dbReference>
<dbReference type="InterPro" id="IPR002734">
    <property type="entry name" value="RibDG_C"/>
</dbReference>
<dbReference type="Pfam" id="PF00383">
    <property type="entry name" value="dCMP_cyt_deam_1"/>
    <property type="match status" value="1"/>
</dbReference>
<evidence type="ECO:0000256" key="9">
    <source>
        <dbReference type="ARBA" id="ARBA00022833"/>
    </source>
</evidence>
<dbReference type="FunFam" id="3.40.140.10:FF:000025">
    <property type="entry name" value="Riboflavin biosynthesis protein RibD"/>
    <property type="match status" value="1"/>
</dbReference>
<comment type="similarity">
    <text evidence="5 13">In the C-terminal section; belongs to the HTP reductase family.</text>
</comment>
<dbReference type="InterPro" id="IPR011549">
    <property type="entry name" value="RibD_C"/>
</dbReference>
<comment type="catalytic activity">
    <reaction evidence="13">
        <text>5-amino-6-(5-phospho-D-ribitylamino)uracil + NADP(+) = 5-amino-6-(5-phospho-D-ribosylamino)uracil + NADPH + H(+)</text>
        <dbReference type="Rhea" id="RHEA:17845"/>
        <dbReference type="ChEBI" id="CHEBI:15378"/>
        <dbReference type="ChEBI" id="CHEBI:57783"/>
        <dbReference type="ChEBI" id="CHEBI:58349"/>
        <dbReference type="ChEBI" id="CHEBI:58421"/>
        <dbReference type="ChEBI" id="CHEBI:58453"/>
        <dbReference type="EC" id="1.1.1.193"/>
    </reaction>
</comment>
<comment type="pathway">
    <text evidence="3 13">Cofactor biosynthesis; riboflavin biosynthesis; 5-amino-6-(D-ribitylamino)uracil from GTP: step 3/4.</text>
</comment>
<feature type="binding site" evidence="15">
    <location>
        <position position="204"/>
    </location>
    <ligand>
        <name>substrate</name>
    </ligand>
</feature>
<feature type="binding site" evidence="16">
    <location>
        <position position="84"/>
    </location>
    <ligand>
        <name>Zn(2+)</name>
        <dbReference type="ChEBI" id="CHEBI:29105"/>
        <note>catalytic</note>
    </ligand>
</feature>
<dbReference type="NCBIfam" id="TIGR00326">
    <property type="entry name" value="eubact_ribD"/>
    <property type="match status" value="1"/>
</dbReference>
<dbReference type="PANTHER" id="PTHR38011:SF7">
    <property type="entry name" value="2,5-DIAMINO-6-RIBOSYLAMINO-4(3H)-PYRIMIDINONE 5'-PHOSPHATE REDUCTASE"/>
    <property type="match status" value="1"/>
</dbReference>
<evidence type="ECO:0000313" key="19">
    <source>
        <dbReference type="Proteomes" id="UP000182284"/>
    </source>
</evidence>
<evidence type="ECO:0000256" key="11">
    <source>
        <dbReference type="ARBA" id="ARBA00023002"/>
    </source>
</evidence>
<evidence type="ECO:0000256" key="3">
    <source>
        <dbReference type="ARBA" id="ARBA00004910"/>
    </source>
</evidence>
<feature type="binding site" evidence="15">
    <location>
        <position position="184"/>
    </location>
    <ligand>
        <name>substrate</name>
    </ligand>
</feature>
<accession>A0A1G7GL71</accession>
<feature type="binding site" evidence="15">
    <location>
        <begin position="296"/>
        <end position="302"/>
    </location>
    <ligand>
        <name>NADP(+)</name>
        <dbReference type="ChEBI" id="CHEBI:58349"/>
    </ligand>
</feature>
<proteinExistence type="inferred from homology"/>
<evidence type="ECO:0000256" key="6">
    <source>
        <dbReference type="ARBA" id="ARBA00022619"/>
    </source>
</evidence>
<dbReference type="RefSeq" id="WP_074640888.1">
    <property type="nucleotide sequence ID" value="NZ_FNBL01000001.1"/>
</dbReference>
<dbReference type="InterPro" id="IPR004794">
    <property type="entry name" value="Eubact_RibD"/>
</dbReference>
<feature type="binding site" evidence="15">
    <location>
        <position position="168"/>
    </location>
    <ligand>
        <name>substrate</name>
    </ligand>
</feature>
<comment type="cofactor">
    <cofactor evidence="13 16">
        <name>Zn(2+)</name>
        <dbReference type="ChEBI" id="CHEBI:29105"/>
    </cofactor>
    <text evidence="13 16">Binds 1 zinc ion.</text>
</comment>
<dbReference type="PROSITE" id="PS00903">
    <property type="entry name" value="CYT_DCMP_DEAMINASES_1"/>
    <property type="match status" value="1"/>
</dbReference>
<dbReference type="InterPro" id="IPR002125">
    <property type="entry name" value="CMP_dCMP_dom"/>
</dbReference>
<dbReference type="EC" id="1.1.1.193" evidence="13"/>
<evidence type="ECO:0000256" key="8">
    <source>
        <dbReference type="ARBA" id="ARBA00022801"/>
    </source>
</evidence>
<dbReference type="PROSITE" id="PS51747">
    <property type="entry name" value="CYT_DCMP_DEAMINASES_2"/>
    <property type="match status" value="1"/>
</dbReference>
<dbReference type="InterPro" id="IPR016192">
    <property type="entry name" value="APOBEC/CMP_deaminase_Zn-bd"/>
</dbReference>
<name>A0A1G7GL71_9RHOB</name>
<dbReference type="UniPathway" id="UPA00275">
    <property type="reaction ID" value="UER00401"/>
</dbReference>
<dbReference type="InterPro" id="IPR016193">
    <property type="entry name" value="Cytidine_deaminase-like"/>
</dbReference>
<keyword evidence="7 13" id="KW-0479">Metal-binding</keyword>
<feature type="binding site" evidence="15">
    <location>
        <position position="207"/>
    </location>
    <ligand>
        <name>substrate</name>
    </ligand>
</feature>
<keyword evidence="6 13" id="KW-0686">Riboflavin biosynthesis</keyword>
<dbReference type="PIRSF" id="PIRSF006769">
    <property type="entry name" value="RibD"/>
    <property type="match status" value="1"/>
</dbReference>
<keyword evidence="9 13" id="KW-0862">Zinc</keyword>
<dbReference type="GO" id="GO:0008835">
    <property type="term" value="F:diaminohydroxyphosphoribosylaminopyrimidine deaminase activity"/>
    <property type="evidence" value="ECO:0007669"/>
    <property type="project" value="UniProtKB-EC"/>
</dbReference>
<organism evidence="18 19">
    <name type="scientific">Celeribacter baekdonensis</name>
    <dbReference type="NCBI Taxonomy" id="875171"/>
    <lineage>
        <taxon>Bacteria</taxon>
        <taxon>Pseudomonadati</taxon>
        <taxon>Pseudomonadota</taxon>
        <taxon>Alphaproteobacteria</taxon>
        <taxon>Rhodobacterales</taxon>
        <taxon>Roseobacteraceae</taxon>
        <taxon>Celeribacter</taxon>
    </lineage>
</organism>
<feature type="binding site" evidence="16">
    <location>
        <position position="50"/>
    </location>
    <ligand>
        <name>Zn(2+)</name>
        <dbReference type="ChEBI" id="CHEBI:29105"/>
        <note>catalytic</note>
    </ligand>
</feature>
<dbReference type="OrthoDB" id="9800865at2"/>
<feature type="binding site" evidence="15">
    <location>
        <position position="200"/>
    </location>
    <ligand>
        <name>NADP(+)</name>
        <dbReference type="ChEBI" id="CHEBI:58349"/>
    </ligand>
</feature>
<feature type="binding site" evidence="15">
    <location>
        <position position="196"/>
    </location>
    <ligand>
        <name>NADP(+)</name>
        <dbReference type="ChEBI" id="CHEBI:58349"/>
    </ligand>
</feature>
<dbReference type="Gene3D" id="3.40.140.10">
    <property type="entry name" value="Cytidine Deaminase, domain 2"/>
    <property type="match status" value="1"/>
</dbReference>
<feature type="binding site" evidence="15">
    <location>
        <position position="154"/>
    </location>
    <ligand>
        <name>NADP(+)</name>
        <dbReference type="ChEBI" id="CHEBI:58349"/>
    </ligand>
</feature>
<keyword evidence="12" id="KW-0511">Multifunctional enzyme</keyword>
<dbReference type="Pfam" id="PF01872">
    <property type="entry name" value="RibD_C"/>
    <property type="match status" value="1"/>
</dbReference>
<feature type="binding site" evidence="16">
    <location>
        <position position="75"/>
    </location>
    <ligand>
        <name>Zn(2+)</name>
        <dbReference type="ChEBI" id="CHEBI:29105"/>
        <note>catalytic</note>
    </ligand>
</feature>
<reference evidence="18 19" key="1">
    <citation type="submission" date="2016-10" db="EMBL/GenBank/DDBJ databases">
        <authorList>
            <person name="de Groot N.N."/>
        </authorList>
    </citation>
    <scope>NUCLEOTIDE SEQUENCE [LARGE SCALE GENOMIC DNA]</scope>
    <source>
        <strain evidence="18 19">DSM 27375</strain>
    </source>
</reference>
<keyword evidence="10 13" id="KW-0521">NADP</keyword>
<feature type="active site" description="Proton donor" evidence="14">
    <location>
        <position position="52"/>
    </location>
</feature>
<dbReference type="GO" id="GO:0009231">
    <property type="term" value="P:riboflavin biosynthetic process"/>
    <property type="evidence" value="ECO:0007669"/>
    <property type="project" value="UniProtKB-UniPathway"/>
</dbReference>
<keyword evidence="11 13" id="KW-0560">Oxidoreductase</keyword>
<dbReference type="Gene3D" id="3.40.430.10">
    <property type="entry name" value="Dihydrofolate Reductase, subunit A"/>
    <property type="match status" value="1"/>
</dbReference>
<dbReference type="GO" id="GO:0008270">
    <property type="term" value="F:zinc ion binding"/>
    <property type="evidence" value="ECO:0007669"/>
    <property type="project" value="InterPro"/>
</dbReference>
<comment type="pathway">
    <text evidence="2 13">Cofactor biosynthesis; riboflavin biosynthesis; 5-amino-6-(D-ribitylamino)uracil from GTP: step 2/4.</text>
</comment>
<sequence>MPDVGPMRHALSLAARGLGRTWPNPAVGCVIMREGRVVGRGWTQPGGRPHAETMALAQAGDAARGATAYVTLEPCSHHGKTPPCAEALITAGIARVVVALGDPDPRVNGRGFALLQNAGIKLTTGVCEAEARAAQEGFLSKVILGRPMVTLKLALSWDGRIATATGESQWITGPMARRRVHAMRANHDAVLVGAGTARADDPNLTVRGLGVSHQPVRVVMSRRLDLPLSGQLARTAQEVPVWLVHGPDVSPELKSVWRELGAELIEAPVVYGQLDPKASLEALGARGLTRVFCEGGGALAASLMGAHLPDHVALFTAGLAIGAEGMPGLGALGIDRLRQAPRYALQHIEQLGPDALSHWKRAQPTD</sequence>
<evidence type="ECO:0000256" key="15">
    <source>
        <dbReference type="PIRSR" id="PIRSR006769-2"/>
    </source>
</evidence>